<dbReference type="EMBL" id="SZYD01000005">
    <property type="protein sequence ID" value="KAD6118733.1"/>
    <property type="molecule type" value="Genomic_DNA"/>
</dbReference>
<proteinExistence type="predicted"/>
<dbReference type="Proteomes" id="UP000326396">
    <property type="component" value="Linkage Group LG13"/>
</dbReference>
<protein>
    <submittedName>
        <fullName evidence="1">Uncharacterized protein</fullName>
    </submittedName>
</protein>
<organism evidence="1 2">
    <name type="scientific">Mikania micrantha</name>
    <name type="common">bitter vine</name>
    <dbReference type="NCBI Taxonomy" id="192012"/>
    <lineage>
        <taxon>Eukaryota</taxon>
        <taxon>Viridiplantae</taxon>
        <taxon>Streptophyta</taxon>
        <taxon>Embryophyta</taxon>
        <taxon>Tracheophyta</taxon>
        <taxon>Spermatophyta</taxon>
        <taxon>Magnoliopsida</taxon>
        <taxon>eudicotyledons</taxon>
        <taxon>Gunneridae</taxon>
        <taxon>Pentapetalae</taxon>
        <taxon>asterids</taxon>
        <taxon>campanulids</taxon>
        <taxon>Asterales</taxon>
        <taxon>Asteraceae</taxon>
        <taxon>Asteroideae</taxon>
        <taxon>Heliantheae alliance</taxon>
        <taxon>Eupatorieae</taxon>
        <taxon>Mikania</taxon>
    </lineage>
</organism>
<evidence type="ECO:0000313" key="2">
    <source>
        <dbReference type="Proteomes" id="UP000326396"/>
    </source>
</evidence>
<dbReference type="InterPro" id="IPR036312">
    <property type="entry name" value="Bifun_inhib/LTP/seed_sf"/>
</dbReference>
<keyword evidence="2" id="KW-1185">Reference proteome</keyword>
<comment type="caution">
    <text evidence="1">The sequence shown here is derived from an EMBL/GenBank/DDBJ whole genome shotgun (WGS) entry which is preliminary data.</text>
</comment>
<sequence length="146" mass="16559">MKLSANNVRGNGGCASDCWIVWDLEKWGVANNKTGESGRWLDQLDRRRRVNRDIDISDSATLQASSSAIDFVTPNSMRNLHIRGCQIPRKCCNGMKSLYVDADTKPDRQMAFKCMEQAVKLVSKRLYRPPRPHPRPHKAVVYLANS</sequence>
<accession>A0A5N6P9L9</accession>
<dbReference type="Gene3D" id="1.10.110.10">
    <property type="entry name" value="Plant lipid-transfer and hydrophobic proteins"/>
    <property type="match status" value="1"/>
</dbReference>
<reference evidence="1 2" key="1">
    <citation type="submission" date="2019-05" db="EMBL/GenBank/DDBJ databases">
        <title>Mikania micrantha, genome provides insights into the molecular mechanism of rapid growth.</title>
        <authorList>
            <person name="Liu B."/>
        </authorList>
    </citation>
    <scope>NUCLEOTIDE SEQUENCE [LARGE SCALE GENOMIC DNA]</scope>
    <source>
        <strain evidence="1">NLD-2019</strain>
        <tissue evidence="1">Leaf</tissue>
    </source>
</reference>
<evidence type="ECO:0000313" key="1">
    <source>
        <dbReference type="EMBL" id="KAD6118733.1"/>
    </source>
</evidence>
<dbReference type="AlphaFoldDB" id="A0A5N6P9L9"/>
<gene>
    <name evidence="1" type="ORF">E3N88_10004</name>
</gene>
<name>A0A5N6P9L9_9ASTR</name>